<dbReference type="InterPro" id="IPR019734">
    <property type="entry name" value="TPR_rpt"/>
</dbReference>
<dbReference type="InterPro" id="IPR013105">
    <property type="entry name" value="TPR_2"/>
</dbReference>
<dbReference type="Pfam" id="PF13432">
    <property type="entry name" value="TPR_16"/>
    <property type="match status" value="1"/>
</dbReference>
<dbReference type="InterPro" id="IPR011990">
    <property type="entry name" value="TPR-like_helical_dom_sf"/>
</dbReference>
<dbReference type="EMBL" id="JAKZGS010000001">
    <property type="protein sequence ID" value="MCH7396543.1"/>
    <property type="molecule type" value="Genomic_DNA"/>
</dbReference>
<feature type="chain" id="PRO_5045404999" evidence="4">
    <location>
        <begin position="21"/>
        <end position="234"/>
    </location>
</feature>
<feature type="signal peptide" evidence="4">
    <location>
        <begin position="1"/>
        <end position="20"/>
    </location>
</feature>
<sequence length="234" mass="26265">MNRFKLLLVILTMAASPAFAQETDTAAPVTETVRQKNETDQRVYQLALRYNDFAVARMKLMELLERNPTNSRYGELLASLYYDSNQFSGAALAALDVLQVNDRSVEALEIAAYSLEQIGAMERALTQFERLHLLTDDVFALYKSAYLQYSLKKHEEALNSINMIVKNSKSAEQKLGFPIENNQTQEVSMKAAALNLKALVFVEQGSKEDARKAFEEALALEPNFELAKEGLKGL</sequence>
<evidence type="ECO:0000256" key="3">
    <source>
        <dbReference type="PROSITE-ProRule" id="PRU00339"/>
    </source>
</evidence>
<evidence type="ECO:0000313" key="5">
    <source>
        <dbReference type="EMBL" id="MCH7396543.1"/>
    </source>
</evidence>
<feature type="repeat" description="TPR" evidence="3">
    <location>
        <begin position="191"/>
        <end position="224"/>
    </location>
</feature>
<keyword evidence="1" id="KW-0677">Repeat</keyword>
<evidence type="ECO:0000313" key="6">
    <source>
        <dbReference type="Proteomes" id="UP001165488"/>
    </source>
</evidence>
<protein>
    <submittedName>
        <fullName evidence="5">Tetratricopeptide repeat protein</fullName>
    </submittedName>
</protein>
<keyword evidence="2 3" id="KW-0802">TPR repeat</keyword>
<reference evidence="5" key="1">
    <citation type="submission" date="2022-03" db="EMBL/GenBank/DDBJ databases">
        <title>De novo assembled genomes of Belliella spp. (Cyclobacteriaceae) strains.</title>
        <authorList>
            <person name="Szabo A."/>
            <person name="Korponai K."/>
            <person name="Felfoldi T."/>
        </authorList>
    </citation>
    <scope>NUCLEOTIDE SEQUENCE</scope>
    <source>
        <strain evidence="5">DSM 107340</strain>
    </source>
</reference>
<name>A0ABS9UIU7_9BACT</name>
<accession>A0ABS9UIU7</accession>
<dbReference type="PROSITE" id="PS50005">
    <property type="entry name" value="TPR"/>
    <property type="match status" value="1"/>
</dbReference>
<dbReference type="Pfam" id="PF07719">
    <property type="entry name" value="TPR_2"/>
    <property type="match status" value="1"/>
</dbReference>
<keyword evidence="6" id="KW-1185">Reference proteome</keyword>
<dbReference type="RefSeq" id="WP_241273064.1">
    <property type="nucleotide sequence ID" value="NZ_JAKZGS010000001.1"/>
</dbReference>
<dbReference type="SUPFAM" id="SSF48452">
    <property type="entry name" value="TPR-like"/>
    <property type="match status" value="1"/>
</dbReference>
<gene>
    <name evidence="5" type="ORF">MM236_01025</name>
</gene>
<dbReference type="Gene3D" id="1.25.40.10">
    <property type="entry name" value="Tetratricopeptide repeat domain"/>
    <property type="match status" value="2"/>
</dbReference>
<organism evidence="5 6">
    <name type="scientific">Belliella calami</name>
    <dbReference type="NCBI Taxonomy" id="2923436"/>
    <lineage>
        <taxon>Bacteria</taxon>
        <taxon>Pseudomonadati</taxon>
        <taxon>Bacteroidota</taxon>
        <taxon>Cytophagia</taxon>
        <taxon>Cytophagales</taxon>
        <taxon>Cyclobacteriaceae</taxon>
        <taxon>Belliella</taxon>
    </lineage>
</organism>
<dbReference type="Proteomes" id="UP001165488">
    <property type="component" value="Unassembled WGS sequence"/>
</dbReference>
<keyword evidence="4" id="KW-0732">Signal</keyword>
<evidence type="ECO:0000256" key="2">
    <source>
        <dbReference type="ARBA" id="ARBA00022803"/>
    </source>
</evidence>
<dbReference type="SMART" id="SM00028">
    <property type="entry name" value="TPR"/>
    <property type="match status" value="2"/>
</dbReference>
<comment type="caution">
    <text evidence="5">The sequence shown here is derived from an EMBL/GenBank/DDBJ whole genome shotgun (WGS) entry which is preliminary data.</text>
</comment>
<proteinExistence type="predicted"/>
<evidence type="ECO:0000256" key="4">
    <source>
        <dbReference type="SAM" id="SignalP"/>
    </source>
</evidence>
<evidence type="ECO:0000256" key="1">
    <source>
        <dbReference type="ARBA" id="ARBA00022737"/>
    </source>
</evidence>
<dbReference type="Pfam" id="PF13174">
    <property type="entry name" value="TPR_6"/>
    <property type="match status" value="1"/>
</dbReference>